<dbReference type="CDD" id="cd00190">
    <property type="entry name" value="Tryp_SPc"/>
    <property type="match status" value="1"/>
</dbReference>
<dbReference type="AlphaFoldDB" id="A0A9J6DCR6"/>
<dbReference type="InterPro" id="IPR018114">
    <property type="entry name" value="TRYPSIN_HIS"/>
</dbReference>
<sequence length="356" mass="40108">MYCSSTYLEEGVVTSEKVVLFLCDKPPDGYCKVFVRGRLIGERIIKCQEEAESVLESVEATELCIGALNAKDYDTCFLTAGLQKQLKIKHATYFSINCSGKVTTKVHFSITGEPITENFAWFEDVPVHADASIMEYNQRKSPDYLCAGVLISERHVLTAAHCFDPRPQNPRLYSVQLESESTESGVEYNVYDVDVHPDYLPGSSYYDLAVMTLRANVANDTMPICLPTRTDAFDKRLSYVLEWSPKYYGNKSPMALRARRALVANNADCSEFFSNVRMRELPRGIIAGQMCTDIQEIQGGCDRYMGSPMIVPDRSYRWSAVGVATFGEKCGDHNFPGVYTKVTHYLPWIQRIMKSA</sequence>
<gene>
    <name evidence="2" type="ORF">HPB51_023178</name>
</gene>
<dbReference type="InterPro" id="IPR043504">
    <property type="entry name" value="Peptidase_S1_PA_chymotrypsin"/>
</dbReference>
<name>A0A9J6DCR6_RHIMP</name>
<evidence type="ECO:0000313" key="2">
    <source>
        <dbReference type="EMBL" id="KAH8019895.1"/>
    </source>
</evidence>
<organism evidence="2 3">
    <name type="scientific">Rhipicephalus microplus</name>
    <name type="common">Cattle tick</name>
    <name type="synonym">Boophilus microplus</name>
    <dbReference type="NCBI Taxonomy" id="6941"/>
    <lineage>
        <taxon>Eukaryota</taxon>
        <taxon>Metazoa</taxon>
        <taxon>Ecdysozoa</taxon>
        <taxon>Arthropoda</taxon>
        <taxon>Chelicerata</taxon>
        <taxon>Arachnida</taxon>
        <taxon>Acari</taxon>
        <taxon>Parasitiformes</taxon>
        <taxon>Ixodida</taxon>
        <taxon>Ixodoidea</taxon>
        <taxon>Ixodidae</taxon>
        <taxon>Rhipicephalinae</taxon>
        <taxon>Rhipicephalus</taxon>
        <taxon>Boophilus</taxon>
    </lineage>
</organism>
<dbReference type="PROSITE" id="PS50240">
    <property type="entry name" value="TRYPSIN_DOM"/>
    <property type="match status" value="1"/>
</dbReference>
<reference evidence="2" key="1">
    <citation type="journal article" date="2020" name="Cell">
        <title>Large-Scale Comparative Analyses of Tick Genomes Elucidate Their Genetic Diversity and Vector Capacities.</title>
        <authorList>
            <consortium name="Tick Genome and Microbiome Consortium (TIGMIC)"/>
            <person name="Jia N."/>
            <person name="Wang J."/>
            <person name="Shi W."/>
            <person name="Du L."/>
            <person name="Sun Y."/>
            <person name="Zhan W."/>
            <person name="Jiang J.F."/>
            <person name="Wang Q."/>
            <person name="Zhang B."/>
            <person name="Ji P."/>
            <person name="Bell-Sakyi L."/>
            <person name="Cui X.M."/>
            <person name="Yuan T.T."/>
            <person name="Jiang B.G."/>
            <person name="Yang W.F."/>
            <person name="Lam T.T."/>
            <person name="Chang Q.C."/>
            <person name="Ding S.J."/>
            <person name="Wang X.J."/>
            <person name="Zhu J.G."/>
            <person name="Ruan X.D."/>
            <person name="Zhao L."/>
            <person name="Wei J.T."/>
            <person name="Ye R.Z."/>
            <person name="Que T.C."/>
            <person name="Du C.H."/>
            <person name="Zhou Y.H."/>
            <person name="Cheng J.X."/>
            <person name="Dai P.F."/>
            <person name="Guo W.B."/>
            <person name="Han X.H."/>
            <person name="Huang E.J."/>
            <person name="Li L.F."/>
            <person name="Wei W."/>
            <person name="Gao Y.C."/>
            <person name="Liu J.Z."/>
            <person name="Shao H.Z."/>
            <person name="Wang X."/>
            <person name="Wang C.C."/>
            <person name="Yang T.C."/>
            <person name="Huo Q.B."/>
            <person name="Li W."/>
            <person name="Chen H.Y."/>
            <person name="Chen S.E."/>
            <person name="Zhou L.G."/>
            <person name="Ni X.B."/>
            <person name="Tian J.H."/>
            <person name="Sheng Y."/>
            <person name="Liu T."/>
            <person name="Pan Y.S."/>
            <person name="Xia L.Y."/>
            <person name="Li J."/>
            <person name="Zhao F."/>
            <person name="Cao W.C."/>
        </authorList>
    </citation>
    <scope>NUCLEOTIDE SEQUENCE</scope>
    <source>
        <strain evidence="2">Rmic-2018</strain>
    </source>
</reference>
<dbReference type="VEuPathDB" id="VectorBase:LOC119161936"/>
<feature type="domain" description="Peptidase S1" evidence="1">
    <location>
        <begin position="110"/>
        <end position="354"/>
    </location>
</feature>
<dbReference type="VEuPathDB" id="VectorBase:LOC119176286"/>
<dbReference type="SMART" id="SM00020">
    <property type="entry name" value="Tryp_SPc"/>
    <property type="match status" value="1"/>
</dbReference>
<comment type="caution">
    <text evidence="2">The sequence shown here is derived from an EMBL/GenBank/DDBJ whole genome shotgun (WGS) entry which is preliminary data.</text>
</comment>
<evidence type="ECO:0000313" key="3">
    <source>
        <dbReference type="Proteomes" id="UP000821866"/>
    </source>
</evidence>
<dbReference type="InterPro" id="IPR009003">
    <property type="entry name" value="Peptidase_S1_PA"/>
</dbReference>
<protein>
    <recommendedName>
        <fullName evidence="1">Peptidase S1 domain-containing protein</fullName>
    </recommendedName>
</protein>
<dbReference type="PROSITE" id="PS00134">
    <property type="entry name" value="TRYPSIN_HIS"/>
    <property type="match status" value="1"/>
</dbReference>
<dbReference type="InterPro" id="IPR001254">
    <property type="entry name" value="Trypsin_dom"/>
</dbReference>
<proteinExistence type="predicted"/>
<dbReference type="PANTHER" id="PTHR24260:SF145">
    <property type="entry name" value="FI17609P1-RELATED"/>
    <property type="match status" value="1"/>
</dbReference>
<dbReference type="SUPFAM" id="SSF50494">
    <property type="entry name" value="Trypsin-like serine proteases"/>
    <property type="match status" value="1"/>
</dbReference>
<dbReference type="Gene3D" id="2.40.10.10">
    <property type="entry name" value="Trypsin-like serine proteases"/>
    <property type="match status" value="1"/>
</dbReference>
<reference evidence="2" key="2">
    <citation type="submission" date="2021-09" db="EMBL/GenBank/DDBJ databases">
        <authorList>
            <person name="Jia N."/>
            <person name="Wang J."/>
            <person name="Shi W."/>
            <person name="Du L."/>
            <person name="Sun Y."/>
            <person name="Zhan W."/>
            <person name="Jiang J."/>
            <person name="Wang Q."/>
            <person name="Zhang B."/>
            <person name="Ji P."/>
            <person name="Sakyi L.B."/>
            <person name="Cui X."/>
            <person name="Yuan T."/>
            <person name="Jiang B."/>
            <person name="Yang W."/>
            <person name="Lam T.T.-Y."/>
            <person name="Chang Q."/>
            <person name="Ding S."/>
            <person name="Wang X."/>
            <person name="Zhu J."/>
            <person name="Ruan X."/>
            <person name="Zhao L."/>
            <person name="Wei J."/>
            <person name="Que T."/>
            <person name="Du C."/>
            <person name="Cheng J."/>
            <person name="Dai P."/>
            <person name="Han X."/>
            <person name="Huang E."/>
            <person name="Gao Y."/>
            <person name="Liu J."/>
            <person name="Shao H."/>
            <person name="Ye R."/>
            <person name="Li L."/>
            <person name="Wei W."/>
            <person name="Wang X."/>
            <person name="Wang C."/>
            <person name="Huo Q."/>
            <person name="Li W."/>
            <person name="Guo W."/>
            <person name="Chen H."/>
            <person name="Chen S."/>
            <person name="Zhou L."/>
            <person name="Zhou L."/>
            <person name="Ni X."/>
            <person name="Tian J."/>
            <person name="Zhou Y."/>
            <person name="Sheng Y."/>
            <person name="Liu T."/>
            <person name="Pan Y."/>
            <person name="Xia L."/>
            <person name="Li J."/>
            <person name="Zhao F."/>
            <person name="Cao W."/>
        </authorList>
    </citation>
    <scope>NUCLEOTIDE SEQUENCE</scope>
    <source>
        <strain evidence="2">Rmic-2018</strain>
        <tissue evidence="2">Larvae</tissue>
    </source>
</reference>
<evidence type="ECO:0000259" key="1">
    <source>
        <dbReference type="PROSITE" id="PS50240"/>
    </source>
</evidence>
<dbReference type="InterPro" id="IPR051333">
    <property type="entry name" value="CLIP_Serine_Protease"/>
</dbReference>
<dbReference type="PANTHER" id="PTHR24260">
    <property type="match status" value="1"/>
</dbReference>
<accession>A0A9J6DCR6</accession>
<dbReference type="EMBL" id="JABSTU010000010">
    <property type="protein sequence ID" value="KAH8019895.1"/>
    <property type="molecule type" value="Genomic_DNA"/>
</dbReference>
<dbReference type="GO" id="GO:0004252">
    <property type="term" value="F:serine-type endopeptidase activity"/>
    <property type="evidence" value="ECO:0007669"/>
    <property type="project" value="InterPro"/>
</dbReference>
<dbReference type="GO" id="GO:0006508">
    <property type="term" value="P:proteolysis"/>
    <property type="evidence" value="ECO:0007669"/>
    <property type="project" value="InterPro"/>
</dbReference>
<dbReference type="Pfam" id="PF00089">
    <property type="entry name" value="Trypsin"/>
    <property type="match status" value="1"/>
</dbReference>
<dbReference type="Proteomes" id="UP000821866">
    <property type="component" value="Chromosome 8"/>
</dbReference>
<keyword evidence="3" id="KW-1185">Reference proteome</keyword>